<evidence type="ECO:0000313" key="2">
    <source>
        <dbReference type="Proteomes" id="UP000377224"/>
    </source>
</evidence>
<proteinExistence type="predicted"/>
<name>A0A5E7PHD2_PSEFL</name>
<dbReference type="EMBL" id="CABVIN010000009">
    <property type="protein sequence ID" value="VVP49156.1"/>
    <property type="molecule type" value="Genomic_DNA"/>
</dbReference>
<dbReference type="Proteomes" id="UP000377224">
    <property type="component" value="Unassembled WGS sequence"/>
</dbReference>
<dbReference type="AlphaFoldDB" id="A0A5E7PHD2"/>
<protein>
    <submittedName>
        <fullName evidence="1">Uncharacterized protein</fullName>
    </submittedName>
</protein>
<gene>
    <name evidence="1" type="ORF">PS896_05273</name>
</gene>
<organism evidence="1 2">
    <name type="scientific">Pseudomonas fluorescens</name>
    <dbReference type="NCBI Taxonomy" id="294"/>
    <lineage>
        <taxon>Bacteria</taxon>
        <taxon>Pseudomonadati</taxon>
        <taxon>Pseudomonadota</taxon>
        <taxon>Gammaproteobacteria</taxon>
        <taxon>Pseudomonadales</taxon>
        <taxon>Pseudomonadaceae</taxon>
        <taxon>Pseudomonas</taxon>
    </lineage>
</organism>
<reference evidence="1 2" key="1">
    <citation type="submission" date="2019-09" db="EMBL/GenBank/DDBJ databases">
        <authorList>
            <person name="Chandra G."/>
            <person name="Truman W A."/>
        </authorList>
    </citation>
    <scope>NUCLEOTIDE SEQUENCE [LARGE SCALE GENOMIC DNA]</scope>
    <source>
        <strain evidence="1">PS896</strain>
    </source>
</reference>
<accession>A0A5E7PHD2</accession>
<evidence type="ECO:0000313" key="1">
    <source>
        <dbReference type="EMBL" id="VVP49156.1"/>
    </source>
</evidence>
<sequence>MFAAFVFDIGEQQACVVVAIAQLAAVWIDTTADQMEIVGVLIASDAPQFVAFSSDAAVWVVGEGTGSAAGQGDLCQTVSSIPLVVRRKGTNLFSKKRAGFS</sequence>